<reference evidence="2 3" key="1">
    <citation type="submission" date="2011-02" db="EMBL/GenBank/DDBJ databases">
        <title>The Genome Sequence of Sphaeroforma arctica JP610.</title>
        <authorList>
            <consortium name="The Broad Institute Genome Sequencing Platform"/>
            <person name="Russ C."/>
            <person name="Cuomo C."/>
            <person name="Young S.K."/>
            <person name="Zeng Q."/>
            <person name="Gargeya S."/>
            <person name="Alvarado L."/>
            <person name="Berlin A."/>
            <person name="Chapman S.B."/>
            <person name="Chen Z."/>
            <person name="Freedman E."/>
            <person name="Gellesch M."/>
            <person name="Goldberg J."/>
            <person name="Griggs A."/>
            <person name="Gujja S."/>
            <person name="Heilman E."/>
            <person name="Heiman D."/>
            <person name="Howarth C."/>
            <person name="Mehta T."/>
            <person name="Neiman D."/>
            <person name="Pearson M."/>
            <person name="Roberts A."/>
            <person name="Saif S."/>
            <person name="Shea T."/>
            <person name="Shenoy N."/>
            <person name="Sisk P."/>
            <person name="Stolte C."/>
            <person name="Sykes S."/>
            <person name="White J."/>
            <person name="Yandava C."/>
            <person name="Burger G."/>
            <person name="Gray M.W."/>
            <person name="Holland P.W.H."/>
            <person name="King N."/>
            <person name="Lang F.B.F."/>
            <person name="Roger A.J."/>
            <person name="Ruiz-Trillo I."/>
            <person name="Haas B."/>
            <person name="Nusbaum C."/>
            <person name="Birren B."/>
        </authorList>
    </citation>
    <scope>NUCLEOTIDE SEQUENCE [LARGE SCALE GENOMIC DNA]</scope>
    <source>
        <strain evidence="2 3">JP610</strain>
    </source>
</reference>
<protein>
    <submittedName>
        <fullName evidence="2">Uncharacterized protein</fullName>
    </submittedName>
</protein>
<gene>
    <name evidence="2" type="ORF">SARC_10105</name>
</gene>
<dbReference type="RefSeq" id="XP_014151339.1">
    <property type="nucleotide sequence ID" value="XM_014295864.1"/>
</dbReference>
<keyword evidence="3" id="KW-1185">Reference proteome</keyword>
<organism evidence="2 3">
    <name type="scientific">Sphaeroforma arctica JP610</name>
    <dbReference type="NCBI Taxonomy" id="667725"/>
    <lineage>
        <taxon>Eukaryota</taxon>
        <taxon>Ichthyosporea</taxon>
        <taxon>Ichthyophonida</taxon>
        <taxon>Sphaeroforma</taxon>
    </lineage>
</organism>
<evidence type="ECO:0000313" key="2">
    <source>
        <dbReference type="EMBL" id="KNC77437.1"/>
    </source>
</evidence>
<dbReference type="AlphaFoldDB" id="A0A0L0FKX2"/>
<proteinExistence type="predicted"/>
<dbReference type="GeneID" id="25910609"/>
<dbReference type="Proteomes" id="UP000054560">
    <property type="component" value="Unassembled WGS sequence"/>
</dbReference>
<dbReference type="EMBL" id="KQ242733">
    <property type="protein sequence ID" value="KNC77437.1"/>
    <property type="molecule type" value="Genomic_DNA"/>
</dbReference>
<name>A0A0L0FKX2_9EUKA</name>
<feature type="region of interest" description="Disordered" evidence="1">
    <location>
        <begin position="43"/>
        <end position="67"/>
    </location>
</feature>
<sequence>MDITLLTACAQAIGDVTATARVPRTQNTTLMEAYAILKVGKGSASSKPAKPVEVPEVTGDAGPSGTEPAVEAVVEAVEAVEEAVSEIGSEALISSFDRLETFLVDLG</sequence>
<evidence type="ECO:0000256" key="1">
    <source>
        <dbReference type="SAM" id="MobiDB-lite"/>
    </source>
</evidence>
<accession>A0A0L0FKX2</accession>
<evidence type="ECO:0000313" key="3">
    <source>
        <dbReference type="Proteomes" id="UP000054560"/>
    </source>
</evidence>